<dbReference type="RefSeq" id="WP_187579432.1">
    <property type="nucleotide sequence ID" value="NZ_CP060713.1"/>
</dbReference>
<dbReference type="CDD" id="cd07971">
    <property type="entry name" value="OBF_DNA_ligase_LigD"/>
    <property type="match status" value="1"/>
</dbReference>
<dbReference type="KEGG" id="nmes:H9L09_03965"/>
<gene>
    <name evidence="6" type="ORF">H9L09_03965</name>
</gene>
<evidence type="ECO:0000256" key="3">
    <source>
        <dbReference type="ARBA" id="ARBA00022598"/>
    </source>
</evidence>
<dbReference type="CDD" id="cd07906">
    <property type="entry name" value="Adenylation_DNA_ligase_LigD_LigC"/>
    <property type="match status" value="1"/>
</dbReference>
<dbReference type="InterPro" id="IPR012340">
    <property type="entry name" value="NA-bd_OB-fold"/>
</dbReference>
<dbReference type="Pfam" id="PF04679">
    <property type="entry name" value="DNA_ligase_A_C"/>
    <property type="match status" value="1"/>
</dbReference>
<dbReference type="Pfam" id="PF01068">
    <property type="entry name" value="DNA_ligase_A_M"/>
    <property type="match status" value="1"/>
</dbReference>
<evidence type="ECO:0000313" key="6">
    <source>
        <dbReference type="EMBL" id="QNN53591.1"/>
    </source>
</evidence>
<comment type="similarity">
    <text evidence="1">Belongs to the ATP-dependent DNA ligase family.</text>
</comment>
<comment type="catalytic activity">
    <reaction evidence="4">
        <text>ATP + (deoxyribonucleotide)n-3'-hydroxyl + 5'-phospho-(deoxyribonucleotide)m = (deoxyribonucleotide)n+m + AMP + diphosphate.</text>
        <dbReference type="EC" id="6.5.1.1"/>
    </reaction>
</comment>
<keyword evidence="3 6" id="KW-0436">Ligase</keyword>
<protein>
    <recommendedName>
        <fullName evidence="2">DNA ligase (ATP)</fullName>
        <ecNumber evidence="2">6.5.1.1</ecNumber>
    </recommendedName>
</protein>
<accession>A0A7G9RDB6</accession>
<dbReference type="InterPro" id="IPR050191">
    <property type="entry name" value="ATP-dep_DNA_ligase"/>
</dbReference>
<dbReference type="PROSITE" id="PS50160">
    <property type="entry name" value="DNA_LIGASE_A3"/>
    <property type="match status" value="1"/>
</dbReference>
<dbReference type="InterPro" id="IPR014146">
    <property type="entry name" value="LigD_ligase_dom"/>
</dbReference>
<evidence type="ECO:0000259" key="5">
    <source>
        <dbReference type="PROSITE" id="PS50160"/>
    </source>
</evidence>
<evidence type="ECO:0000256" key="1">
    <source>
        <dbReference type="ARBA" id="ARBA00007572"/>
    </source>
</evidence>
<organism evidence="6 7">
    <name type="scientific">Nocardioides mesophilus</name>
    <dbReference type="NCBI Taxonomy" id="433659"/>
    <lineage>
        <taxon>Bacteria</taxon>
        <taxon>Bacillati</taxon>
        <taxon>Actinomycetota</taxon>
        <taxon>Actinomycetes</taxon>
        <taxon>Propionibacteriales</taxon>
        <taxon>Nocardioidaceae</taxon>
        <taxon>Nocardioides</taxon>
    </lineage>
</organism>
<feature type="domain" description="ATP-dependent DNA ligase family profile" evidence="5">
    <location>
        <begin position="100"/>
        <end position="252"/>
    </location>
</feature>
<dbReference type="GO" id="GO:0003910">
    <property type="term" value="F:DNA ligase (ATP) activity"/>
    <property type="evidence" value="ECO:0007669"/>
    <property type="project" value="UniProtKB-EC"/>
</dbReference>
<dbReference type="SUPFAM" id="SSF56091">
    <property type="entry name" value="DNA ligase/mRNA capping enzyme, catalytic domain"/>
    <property type="match status" value="1"/>
</dbReference>
<dbReference type="EC" id="6.5.1.1" evidence="2"/>
<dbReference type="Proteomes" id="UP000515947">
    <property type="component" value="Chromosome"/>
</dbReference>
<dbReference type="SUPFAM" id="SSF50249">
    <property type="entry name" value="Nucleic acid-binding proteins"/>
    <property type="match status" value="1"/>
</dbReference>
<dbReference type="PANTHER" id="PTHR45674">
    <property type="entry name" value="DNA LIGASE 1/3 FAMILY MEMBER"/>
    <property type="match status" value="1"/>
</dbReference>
<keyword evidence="7" id="KW-1185">Reference proteome</keyword>
<dbReference type="InterPro" id="IPR012310">
    <property type="entry name" value="DNA_ligase_ATP-dep_cent"/>
</dbReference>
<evidence type="ECO:0000256" key="4">
    <source>
        <dbReference type="ARBA" id="ARBA00034003"/>
    </source>
</evidence>
<dbReference type="GO" id="GO:0006310">
    <property type="term" value="P:DNA recombination"/>
    <property type="evidence" value="ECO:0007669"/>
    <property type="project" value="InterPro"/>
</dbReference>
<dbReference type="GO" id="GO:0005524">
    <property type="term" value="F:ATP binding"/>
    <property type="evidence" value="ECO:0007669"/>
    <property type="project" value="InterPro"/>
</dbReference>
<dbReference type="Gene3D" id="3.30.1490.70">
    <property type="match status" value="1"/>
</dbReference>
<dbReference type="PROSITE" id="PS00697">
    <property type="entry name" value="DNA_LIGASE_A1"/>
    <property type="match status" value="1"/>
</dbReference>
<dbReference type="InterPro" id="IPR012309">
    <property type="entry name" value="DNA_ligase_ATP-dep_C"/>
</dbReference>
<proteinExistence type="inferred from homology"/>
<dbReference type="PANTHER" id="PTHR45674:SF4">
    <property type="entry name" value="DNA LIGASE 1"/>
    <property type="match status" value="1"/>
</dbReference>
<evidence type="ECO:0000256" key="2">
    <source>
        <dbReference type="ARBA" id="ARBA00012727"/>
    </source>
</evidence>
<dbReference type="InterPro" id="IPR016059">
    <property type="entry name" value="DNA_ligase_ATP-dep_CS"/>
</dbReference>
<sequence>MRPMLATRGTTVPTGAAWLHEVKWDGMRVLVRVAGGRLQLFSRNENDVTIAYPELAGLVEALGDHEVLLDGEVVAFAGGVPSFSALADRMHVRQPARARSLAESNPVTLIVFDLLELDGEDFTGRPLSQRRTALEGLGLAGPHWQVPATYDDGAMLLEATAAQGLEGVVSKKRSSAYHPGRRSKDWLKFPHRASGSYVVGGWRVETGSTTRIGAVLVGVPAEGGLLYRGRVGSGIAGRSGQQLLELLRPLETDGSPFVDEVPRVDAQGTTWLRPEVVVEIAALNVTSGGRLRQPAYLGVREDLDPADLTEPGEGADAG</sequence>
<dbReference type="EMBL" id="CP060713">
    <property type="protein sequence ID" value="QNN53591.1"/>
    <property type="molecule type" value="Genomic_DNA"/>
</dbReference>
<dbReference type="GO" id="GO:0006281">
    <property type="term" value="P:DNA repair"/>
    <property type="evidence" value="ECO:0007669"/>
    <property type="project" value="InterPro"/>
</dbReference>
<dbReference type="Gene3D" id="3.30.470.30">
    <property type="entry name" value="DNA ligase/mRNA capping enzyme"/>
    <property type="match status" value="1"/>
</dbReference>
<dbReference type="AlphaFoldDB" id="A0A7G9RDB6"/>
<reference evidence="6 7" key="1">
    <citation type="submission" date="2020-08" db="EMBL/GenBank/DDBJ databases">
        <title>Genome sequence of Nocardioides mesophilus KACC 16243T.</title>
        <authorList>
            <person name="Hyun D.-W."/>
            <person name="Bae J.-W."/>
        </authorList>
    </citation>
    <scope>NUCLEOTIDE SEQUENCE [LARGE SCALE GENOMIC DNA]</scope>
    <source>
        <strain evidence="6 7">KACC 16243</strain>
    </source>
</reference>
<dbReference type="NCBIfam" id="TIGR02779">
    <property type="entry name" value="NHEJ_ligase_lig"/>
    <property type="match status" value="1"/>
</dbReference>
<name>A0A7G9RDB6_9ACTN</name>
<dbReference type="Gene3D" id="2.40.50.140">
    <property type="entry name" value="Nucleic acid-binding proteins"/>
    <property type="match status" value="1"/>
</dbReference>
<evidence type="ECO:0000313" key="7">
    <source>
        <dbReference type="Proteomes" id="UP000515947"/>
    </source>
</evidence>